<evidence type="ECO:0000256" key="2">
    <source>
        <dbReference type="SAM" id="Phobius"/>
    </source>
</evidence>
<dbReference type="PANTHER" id="PTHR30576">
    <property type="entry name" value="COLANIC BIOSYNTHESIS UDP-GLUCOSE LIPID CARRIER TRANSFERASE"/>
    <property type="match status" value="1"/>
</dbReference>
<proteinExistence type="inferred from homology"/>
<dbReference type="PANTHER" id="PTHR30576:SF20">
    <property type="entry name" value="QUINOVOSAMINEPHOSPHOTRANSFERAE-RELATED"/>
    <property type="match status" value="1"/>
</dbReference>
<accession>Q93QV6</accession>
<gene>
    <name evidence="4" type="primary">wcfS</name>
</gene>
<reference evidence="4" key="1">
    <citation type="submission" date="1999-09" db="EMBL/GenBank/DDBJ databases">
        <authorList>
            <person name="Coyne M.J. Jr."/>
            <person name="Comstock L.E."/>
        </authorList>
    </citation>
    <scope>NUCLEOTIDE SEQUENCE</scope>
    <source>
        <strain evidence="4">NCTC 9343</strain>
    </source>
</reference>
<organism evidence="4">
    <name type="scientific">Bacteroides fragilis</name>
    <dbReference type="NCBI Taxonomy" id="817"/>
    <lineage>
        <taxon>Bacteria</taxon>
        <taxon>Pseudomonadati</taxon>
        <taxon>Bacteroidota</taxon>
        <taxon>Bacteroidia</taxon>
        <taxon>Bacteroidales</taxon>
        <taxon>Bacteroidaceae</taxon>
        <taxon>Bacteroides</taxon>
    </lineage>
</organism>
<evidence type="ECO:0000313" key="4">
    <source>
        <dbReference type="EMBL" id="AAK68922.1"/>
    </source>
</evidence>
<feature type="domain" description="Bacterial sugar transferase" evidence="3">
    <location>
        <begin position="6"/>
        <end position="197"/>
    </location>
</feature>
<keyword evidence="4" id="KW-0808">Transferase</keyword>
<dbReference type="Pfam" id="PF02397">
    <property type="entry name" value="Bac_transf"/>
    <property type="match status" value="1"/>
</dbReference>
<reference evidence="4" key="2">
    <citation type="journal article" date="2001" name="Infect. Immun.">
        <title>Polysaccharide biosynthesis locus required for virulence of Bacteroides fragilis.</title>
        <authorList>
            <person name="Coyne M.J."/>
            <person name="Tzianabos A.O."/>
            <person name="Mallory B.C."/>
            <person name="Carey V.J."/>
            <person name="Kasper D.L."/>
            <person name="Comstock L.E."/>
        </authorList>
    </citation>
    <scope>NUCLEOTIDE SEQUENCE</scope>
    <source>
        <strain evidence="4">NCTC 9343</strain>
    </source>
</reference>
<dbReference type="AlphaFoldDB" id="Q93QV6"/>
<dbReference type="SMR" id="Q93QV6"/>
<evidence type="ECO:0000259" key="3">
    <source>
        <dbReference type="Pfam" id="PF02397"/>
    </source>
</evidence>
<evidence type="ECO:0000256" key="1">
    <source>
        <dbReference type="ARBA" id="ARBA00006464"/>
    </source>
</evidence>
<feature type="transmembrane region" description="Helical" evidence="2">
    <location>
        <begin position="7"/>
        <end position="31"/>
    </location>
</feature>
<sequence length="198" mass="23053">MSCLIRFFDIVFSLLGILLLSPVFLLLYIAICLESKGGGFYKQLRVGRYGGDFYVYKFRSMRVGADKKGLITVGGRDPRITRTGYLIRKYKLDELPQLFNVLKGDMSLVGPRPEVRKYVDLYTDEQKKVLSVRPGITDYASIEYVDENMILGEASDPDRAYIEQIMPDKIRYNMKYICNRSVKEYFKIIFLTFWSIIR</sequence>
<keyword evidence="2" id="KW-0812">Transmembrane</keyword>
<keyword evidence="2" id="KW-1133">Transmembrane helix</keyword>
<dbReference type="GO" id="GO:0016780">
    <property type="term" value="F:phosphotransferase activity, for other substituted phosphate groups"/>
    <property type="evidence" value="ECO:0007669"/>
    <property type="project" value="TreeGrafter"/>
</dbReference>
<comment type="similarity">
    <text evidence="1">Belongs to the bacterial sugar transferase family.</text>
</comment>
<dbReference type="EMBL" id="AF189282">
    <property type="protein sequence ID" value="AAK68922.1"/>
    <property type="molecule type" value="Genomic_DNA"/>
</dbReference>
<protein>
    <submittedName>
        <fullName evidence="4">Putative undecaprenyl-phosphate galactose phosphotransferase</fullName>
    </submittedName>
</protein>
<name>Q93QV6_BACFG</name>
<dbReference type="InterPro" id="IPR003362">
    <property type="entry name" value="Bact_transf"/>
</dbReference>
<keyword evidence="2" id="KW-0472">Membrane</keyword>